<keyword evidence="1" id="KW-0472">Membrane</keyword>
<reference evidence="3" key="1">
    <citation type="submission" date="2016-10" db="EMBL/GenBank/DDBJ databases">
        <authorList>
            <person name="Varghese N."/>
            <person name="Submissions S."/>
        </authorList>
    </citation>
    <scope>NUCLEOTIDE SEQUENCE [LARGE SCALE GENOMIC DNA]</scope>
    <source>
        <strain evidence="3">CGMCC 1.10971</strain>
    </source>
</reference>
<dbReference type="STRING" id="1045558.SAMN05216175_11925"/>
<feature type="transmembrane region" description="Helical" evidence="1">
    <location>
        <begin position="343"/>
        <end position="361"/>
    </location>
</feature>
<name>A0A1I2VY09_9GAMM</name>
<feature type="transmembrane region" description="Helical" evidence="1">
    <location>
        <begin position="174"/>
        <end position="191"/>
    </location>
</feature>
<feature type="transmembrane region" description="Helical" evidence="1">
    <location>
        <begin position="203"/>
        <end position="232"/>
    </location>
</feature>
<proteinExistence type="predicted"/>
<feature type="transmembrane region" description="Helical" evidence="1">
    <location>
        <begin position="12"/>
        <end position="43"/>
    </location>
</feature>
<gene>
    <name evidence="2" type="ORF">SAMN05216175_11925</name>
</gene>
<keyword evidence="1" id="KW-0812">Transmembrane</keyword>
<feature type="transmembrane region" description="Helical" evidence="1">
    <location>
        <begin position="79"/>
        <end position="100"/>
    </location>
</feature>
<dbReference type="EMBL" id="FOOU01000019">
    <property type="protein sequence ID" value="SFG92201.1"/>
    <property type="molecule type" value="Genomic_DNA"/>
</dbReference>
<feature type="transmembrane region" description="Helical" evidence="1">
    <location>
        <begin position="367"/>
        <end position="386"/>
    </location>
</feature>
<accession>A0A1I2VY09</accession>
<evidence type="ECO:0000313" key="2">
    <source>
        <dbReference type="EMBL" id="SFG92201.1"/>
    </source>
</evidence>
<feature type="transmembrane region" description="Helical" evidence="1">
    <location>
        <begin position="50"/>
        <end position="67"/>
    </location>
</feature>
<feature type="transmembrane region" description="Helical" evidence="1">
    <location>
        <begin position="315"/>
        <end position="336"/>
    </location>
</feature>
<evidence type="ECO:0000313" key="3">
    <source>
        <dbReference type="Proteomes" id="UP000198623"/>
    </source>
</evidence>
<dbReference type="AlphaFoldDB" id="A0A1I2VY09"/>
<organism evidence="2 3">
    <name type="scientific">Neptunomonas qingdaonensis</name>
    <dbReference type="NCBI Taxonomy" id="1045558"/>
    <lineage>
        <taxon>Bacteria</taxon>
        <taxon>Pseudomonadati</taxon>
        <taxon>Pseudomonadota</taxon>
        <taxon>Gammaproteobacteria</taxon>
        <taxon>Oceanospirillales</taxon>
        <taxon>Oceanospirillaceae</taxon>
        <taxon>Neptunomonas</taxon>
    </lineage>
</organism>
<keyword evidence="1" id="KW-1133">Transmembrane helix</keyword>
<keyword evidence="3" id="KW-1185">Reference proteome</keyword>
<protein>
    <submittedName>
        <fullName evidence="2">Uncharacterized protein</fullName>
    </submittedName>
</protein>
<dbReference type="Proteomes" id="UP000198623">
    <property type="component" value="Unassembled WGS sequence"/>
</dbReference>
<evidence type="ECO:0000256" key="1">
    <source>
        <dbReference type="SAM" id="Phobius"/>
    </source>
</evidence>
<feature type="transmembrane region" description="Helical" evidence="1">
    <location>
        <begin position="238"/>
        <end position="259"/>
    </location>
</feature>
<feature type="transmembrane region" description="Helical" evidence="1">
    <location>
        <begin position="112"/>
        <end position="136"/>
    </location>
</feature>
<sequence>MLFDRLSLSYVLLFFLPFIQLGLTFYLSFQILIFIIILIYVFFYVPFLNVVFNFFLVFFLLFLKYFVDFDILSIDDLLVTSREALCFLVILLLLQAPSFYLDDFQASKLKYFFVLFVALSFFVVLFQFLLIPYGVYIGFPVDYFVFNINTYASIEKALFYNTTVRPAGFYGEPSYMGFVLITLVVSYFYLYKNYSFVFLKRDFLFFIFIFILFYLIKSSAALFSLIILFFFMFGGRFYRYWFVWVACFFLFFLFGDYFFDRIVNASDDYSFFIRFSLPVEMINELVFYEGNYFGVANTISDNYFYAVGVSGLDNAFYNLVIRYGFLSIFIVFYLLFAFYKHAGYLGVVYMILVFNFNGSVFSYDKVVVLSIFILISSMKPMLYSPLKRGVK</sequence>